<name>A0A2W1NB28_PAEXE</name>
<dbReference type="SUPFAM" id="SSF46689">
    <property type="entry name" value="Homeodomain-like"/>
    <property type="match status" value="1"/>
</dbReference>
<dbReference type="PANTHER" id="PTHR43280:SF28">
    <property type="entry name" value="HTH-TYPE TRANSCRIPTIONAL ACTIVATOR RHAS"/>
    <property type="match status" value="1"/>
</dbReference>
<gene>
    <name evidence="6" type="ORF">CBW46_013490</name>
</gene>
<sequence>MARQLRWFTRRTMFSNILLSYLLMLVIPLSIVAFTYWQYSSLIMKETEFYNTSLLEQSQRVLDDRLRSIEELTMNLSLDAEVQRFVNVPQHMNTSDKYHLSRLIGNVNRYKQTNSFIEGIYIYFPKSAVVVTESAKAAVDDFSSYVYRYADWEFEHWKYTIQQNHSLAYRPAEIKYTDASAPKKVLCLLQSVYQGTNKRPAATIVVSIDMAKVEALLSDGELKLGHLYVSDGSGQRLLSIGHPTVYTLPEKEQSANDGGFFIHMNNREYFVSTLISPHRDRHYILMTSVDFIRQDLKRITNLVWCVTTMLILAGIVLAVVLAKGKYKPIKKIADGFSAKMKTVPKEPSDELKLIEWAADTALKEKEQFLSAMQRQLPVLRSNVLLRLIQGSIPAEQNALQSIGVEFHQRYFCVILVHVDQYSGGTMKDRNFSKFVIGNVLEHLGRELGQSYVVDLDPDRVALLINIDQANDAADMQLQELAAKALEFIGLKYHSTITISIGGVHEKLEGVHASYQEAVRAMEYQILKGYSSVINFGDIKTLHNPQTTYDYPIQTEELLIHSIKHGDIAKVRAIMSAVYQMNFVTRHLPLQMARCLFFDLMGTSIKVLNSSVMDFENIFADGPQPYERLISSRTIQEMQHTLLWIYEKICAHIQAQKNQHSTQLKDRITAYIGETFTDPNLSLTKVAGVFNLNPSYLSGLFKDQVGENFLNYVNKLRVEAAKKYLVEQSVSLQEIAARVGYSNNVVLIRNFKKHVGMTPSEYREKRR</sequence>
<dbReference type="PANTHER" id="PTHR43280">
    <property type="entry name" value="ARAC-FAMILY TRANSCRIPTIONAL REGULATOR"/>
    <property type="match status" value="1"/>
</dbReference>
<comment type="caution">
    <text evidence="6">The sequence shown here is derived from an EMBL/GenBank/DDBJ whole genome shotgun (WGS) entry which is preliminary data.</text>
</comment>
<keyword evidence="3" id="KW-0804">Transcription</keyword>
<dbReference type="Gene3D" id="1.10.10.60">
    <property type="entry name" value="Homeodomain-like"/>
    <property type="match status" value="2"/>
</dbReference>
<reference evidence="6" key="1">
    <citation type="submission" date="2018-06" db="EMBL/GenBank/DDBJ databases">
        <title>Paenibacillus xerothermodurans sp. nov. an extremely dry heat resistant spore forming bacterium isolated from the soil of Cape Canaveral, Florida.</title>
        <authorList>
            <person name="Seuylemezian A."/>
            <person name="Kaur N."/>
            <person name="Patil P."/>
            <person name="Patil P."/>
            <person name="Mayilraj S."/>
            <person name="Vaishampayan P."/>
        </authorList>
    </citation>
    <scope>NUCLEOTIDE SEQUENCE [LARGE SCALE GENOMIC DNA]</scope>
    <source>
        <strain evidence="6">ATCC 27380</strain>
    </source>
</reference>
<dbReference type="InterPro" id="IPR018060">
    <property type="entry name" value="HTH_AraC"/>
</dbReference>
<organism evidence="6 7">
    <name type="scientific">Paenibacillus xerothermodurans</name>
    <dbReference type="NCBI Taxonomy" id="1977292"/>
    <lineage>
        <taxon>Bacteria</taxon>
        <taxon>Bacillati</taxon>
        <taxon>Bacillota</taxon>
        <taxon>Bacilli</taxon>
        <taxon>Bacillales</taxon>
        <taxon>Paenibacillaceae</taxon>
        <taxon>Paenibacillus</taxon>
    </lineage>
</organism>
<feature type="transmembrane region" description="Helical" evidence="4">
    <location>
        <begin position="301"/>
        <end position="322"/>
    </location>
</feature>
<evidence type="ECO:0000256" key="2">
    <source>
        <dbReference type="ARBA" id="ARBA00023125"/>
    </source>
</evidence>
<feature type="transmembrane region" description="Helical" evidence="4">
    <location>
        <begin position="12"/>
        <end position="37"/>
    </location>
</feature>
<dbReference type="EMBL" id="NHRJ02000007">
    <property type="protein sequence ID" value="PZE20441.1"/>
    <property type="molecule type" value="Genomic_DNA"/>
</dbReference>
<dbReference type="PROSITE" id="PS01124">
    <property type="entry name" value="HTH_ARAC_FAMILY_2"/>
    <property type="match status" value="1"/>
</dbReference>
<feature type="domain" description="HTH araC/xylS-type" evidence="5">
    <location>
        <begin position="665"/>
        <end position="764"/>
    </location>
</feature>
<evidence type="ECO:0000256" key="4">
    <source>
        <dbReference type="SAM" id="Phobius"/>
    </source>
</evidence>
<accession>A0A2W1NB28</accession>
<evidence type="ECO:0000313" key="6">
    <source>
        <dbReference type="EMBL" id="PZE20441.1"/>
    </source>
</evidence>
<dbReference type="Proteomes" id="UP000214746">
    <property type="component" value="Unassembled WGS sequence"/>
</dbReference>
<dbReference type="Pfam" id="PF17853">
    <property type="entry name" value="GGDEF_2"/>
    <property type="match status" value="1"/>
</dbReference>
<evidence type="ECO:0000256" key="1">
    <source>
        <dbReference type="ARBA" id="ARBA00023015"/>
    </source>
</evidence>
<evidence type="ECO:0000259" key="5">
    <source>
        <dbReference type="PROSITE" id="PS01124"/>
    </source>
</evidence>
<dbReference type="GO" id="GO:0003700">
    <property type="term" value="F:DNA-binding transcription factor activity"/>
    <property type="evidence" value="ECO:0007669"/>
    <property type="project" value="InterPro"/>
</dbReference>
<dbReference type="Pfam" id="PF12833">
    <property type="entry name" value="HTH_18"/>
    <property type="match status" value="1"/>
</dbReference>
<keyword evidence="2" id="KW-0238">DNA-binding</keyword>
<evidence type="ECO:0000313" key="7">
    <source>
        <dbReference type="Proteomes" id="UP000214746"/>
    </source>
</evidence>
<dbReference type="InterPro" id="IPR018062">
    <property type="entry name" value="HTH_AraC-typ_CS"/>
</dbReference>
<dbReference type="GO" id="GO:0043565">
    <property type="term" value="F:sequence-specific DNA binding"/>
    <property type="evidence" value="ECO:0007669"/>
    <property type="project" value="InterPro"/>
</dbReference>
<dbReference type="OrthoDB" id="2503690at2"/>
<keyword evidence="7" id="KW-1185">Reference proteome</keyword>
<dbReference type="SMART" id="SM00342">
    <property type="entry name" value="HTH_ARAC"/>
    <property type="match status" value="1"/>
</dbReference>
<dbReference type="AlphaFoldDB" id="A0A2W1NB28"/>
<keyword evidence="4" id="KW-1133">Transmembrane helix</keyword>
<keyword evidence="4" id="KW-0472">Membrane</keyword>
<keyword evidence="1" id="KW-0805">Transcription regulation</keyword>
<proteinExistence type="predicted"/>
<keyword evidence="4" id="KW-0812">Transmembrane</keyword>
<dbReference type="PROSITE" id="PS00041">
    <property type="entry name" value="HTH_ARAC_FAMILY_1"/>
    <property type="match status" value="1"/>
</dbReference>
<dbReference type="InterPro" id="IPR009057">
    <property type="entry name" value="Homeodomain-like_sf"/>
</dbReference>
<evidence type="ECO:0000256" key="3">
    <source>
        <dbReference type="ARBA" id="ARBA00023163"/>
    </source>
</evidence>
<dbReference type="InterPro" id="IPR041522">
    <property type="entry name" value="CdaR_GGDEF"/>
</dbReference>
<protein>
    <submittedName>
        <fullName evidence="6">Helix-turn-helix domain-containing protein</fullName>
    </submittedName>
</protein>